<dbReference type="FunFam" id="3.20.20.450:FF:000001">
    <property type="entry name" value="Cyclic di-GMP phosphodiesterase yahA"/>
    <property type="match status" value="1"/>
</dbReference>
<dbReference type="SUPFAM" id="SSF55073">
    <property type="entry name" value="Nucleotide cyclase"/>
    <property type="match status" value="1"/>
</dbReference>
<dbReference type="Gene3D" id="3.30.450.40">
    <property type="match status" value="1"/>
</dbReference>
<dbReference type="Pfam" id="PF00563">
    <property type="entry name" value="EAL"/>
    <property type="match status" value="1"/>
</dbReference>
<dbReference type="EMBL" id="SNZP01000002">
    <property type="protein sequence ID" value="TDR81982.1"/>
    <property type="molecule type" value="Genomic_DNA"/>
</dbReference>
<keyword evidence="2" id="KW-1133">Transmembrane helix</keyword>
<dbReference type="SUPFAM" id="SSF55785">
    <property type="entry name" value="PYP-like sensor domain (PAS domain)"/>
    <property type="match status" value="2"/>
</dbReference>
<dbReference type="SUPFAM" id="SSF55781">
    <property type="entry name" value="GAF domain-like"/>
    <property type="match status" value="1"/>
</dbReference>
<dbReference type="SMART" id="SM00086">
    <property type="entry name" value="PAC"/>
    <property type="match status" value="2"/>
</dbReference>
<dbReference type="GO" id="GO:0006355">
    <property type="term" value="P:regulation of DNA-templated transcription"/>
    <property type="evidence" value="ECO:0007669"/>
    <property type="project" value="InterPro"/>
</dbReference>
<keyword evidence="1" id="KW-0175">Coiled coil</keyword>
<dbReference type="PROSITE" id="PS50887">
    <property type="entry name" value="GGDEF"/>
    <property type="match status" value="1"/>
</dbReference>
<evidence type="ECO:0000313" key="8">
    <source>
        <dbReference type="Proteomes" id="UP000295611"/>
    </source>
</evidence>
<dbReference type="InterPro" id="IPR000700">
    <property type="entry name" value="PAS-assoc_C"/>
</dbReference>
<dbReference type="InterPro" id="IPR035965">
    <property type="entry name" value="PAS-like_dom_sf"/>
</dbReference>
<dbReference type="Proteomes" id="UP000295611">
    <property type="component" value="Unassembled WGS sequence"/>
</dbReference>
<sequence>MNHFARFSLSRFSIWYAVAAALWVGLADWFVRAALRDGRASSVVPWALVGLLLLAGLLSLYLLHRFMAETFNRSLRDLRLREQRFLHVFNAVSEAVFVHHPVTGEILDANQRAIDMYGYSGETLRTLDVGQLSTNVLPYTMAEAKVKLLKAMTEGPQRFDWLARHQSGTVFWVEVTLRLAHIGEEDVVLAMVHDISERKHLEQSLRRRQAMYAVLSGSNQAIIHACSRQELFDLVCQAMLKIGLFRLVWIGAPQQGLDLPVVPLAYAGYATEFLEELSNYTWNQLIEAGTPAGRAWQGKTHVIEKDFSTLGNPLVVGLRVANVHGLLSCMSMVIGGGGFQGTLTAYASEKDFFDDEVEALMLEVAKEVSFALNNLREAERQVATMERMKLFARVFEESRDGILICDRSNLILMANRAITTLFGYQQDELIGQSPRMLRSGQHDTAFYREMWDAMAKEGCWQGEVWDRRKDGELFPCWAKIYIIRDEEEQVSHYFEVISDLSEHRAREELQWMKRYDLLTRLPNRSMLEEYAAAAIAYAREHIQQVAMLSINLDRFHYVNESLGHMAGDQVLKIMAERFSEVLGEQCVLSRLSGGAFVALLPALHNPQQAESVANRLLKVASRVYELEGIKISQTVCIGIALFPVDGDDFKTLLKHADCARMEAASHGGNHFRFFVHALNERVRDRLSLSTDLVQALEHDRFELYFQPQVAADDGELTGVEVLLRLRHPTQGLISPGDFIPVAEETGLIVPLGAWVIRDACRQLRLWQALDVGTLSINLSPLQLQDPQLFEIIMQALDVNQIVPALIEFEITENALMRNSISTLNQLNRLKQLGVRLSIDDFGTGYSNLSYLKQFPVDRLKIDQAFVRGVPTDSNDVAIVDAILAVARALGLSTLAEGVETQAQADFLRARRCDEFQGYLYSRPLPANEFEAWLHTRRLIARHG</sequence>
<dbReference type="SMART" id="SM00267">
    <property type="entry name" value="GGDEF"/>
    <property type="match status" value="1"/>
</dbReference>
<dbReference type="SUPFAM" id="SSF141868">
    <property type="entry name" value="EAL domain-like"/>
    <property type="match status" value="1"/>
</dbReference>
<dbReference type="InterPro" id="IPR052155">
    <property type="entry name" value="Biofilm_reg_signaling"/>
</dbReference>
<dbReference type="NCBIfam" id="TIGR00254">
    <property type="entry name" value="GGDEF"/>
    <property type="match status" value="1"/>
</dbReference>
<organism evidence="7 8">
    <name type="scientific">Paludibacterium purpuratum</name>
    <dbReference type="NCBI Taxonomy" id="1144873"/>
    <lineage>
        <taxon>Bacteria</taxon>
        <taxon>Pseudomonadati</taxon>
        <taxon>Pseudomonadota</taxon>
        <taxon>Betaproteobacteria</taxon>
        <taxon>Neisseriales</taxon>
        <taxon>Chromobacteriaceae</taxon>
        <taxon>Paludibacterium</taxon>
    </lineage>
</organism>
<dbReference type="CDD" id="cd00130">
    <property type="entry name" value="PAS"/>
    <property type="match status" value="2"/>
</dbReference>
<dbReference type="Gene3D" id="3.20.20.450">
    <property type="entry name" value="EAL domain"/>
    <property type="match status" value="1"/>
</dbReference>
<comment type="caution">
    <text evidence="7">The sequence shown here is derived from an EMBL/GenBank/DDBJ whole genome shotgun (WGS) entry which is preliminary data.</text>
</comment>
<feature type="domain" description="GGDEF" evidence="6">
    <location>
        <begin position="543"/>
        <end position="676"/>
    </location>
</feature>
<evidence type="ECO:0000259" key="6">
    <source>
        <dbReference type="PROSITE" id="PS50887"/>
    </source>
</evidence>
<protein>
    <submittedName>
        <fullName evidence="7">PAS domain S-box-containing protein/diguanylate cyclase (GGDEF)-like protein</fullName>
    </submittedName>
</protein>
<feature type="transmembrane region" description="Helical" evidence="2">
    <location>
        <begin position="12"/>
        <end position="31"/>
    </location>
</feature>
<gene>
    <name evidence="7" type="ORF">DFP86_10294</name>
</gene>
<dbReference type="PANTHER" id="PTHR44757:SF2">
    <property type="entry name" value="BIOFILM ARCHITECTURE MAINTENANCE PROTEIN MBAA"/>
    <property type="match status" value="1"/>
</dbReference>
<dbReference type="InterPro" id="IPR003018">
    <property type="entry name" value="GAF"/>
</dbReference>
<feature type="domain" description="PAC" evidence="4">
    <location>
        <begin position="157"/>
        <end position="207"/>
    </location>
</feature>
<dbReference type="NCBIfam" id="TIGR00229">
    <property type="entry name" value="sensory_box"/>
    <property type="match status" value="2"/>
</dbReference>
<feature type="domain" description="PAS" evidence="3">
    <location>
        <begin position="387"/>
        <end position="433"/>
    </location>
</feature>
<dbReference type="CDD" id="cd01948">
    <property type="entry name" value="EAL"/>
    <property type="match status" value="1"/>
</dbReference>
<feature type="transmembrane region" description="Helical" evidence="2">
    <location>
        <begin position="43"/>
        <end position="63"/>
    </location>
</feature>
<dbReference type="InterPro" id="IPR029016">
    <property type="entry name" value="GAF-like_dom_sf"/>
</dbReference>
<proteinExistence type="predicted"/>
<keyword evidence="2" id="KW-0812">Transmembrane</keyword>
<dbReference type="PROSITE" id="PS50112">
    <property type="entry name" value="PAS"/>
    <property type="match status" value="1"/>
</dbReference>
<evidence type="ECO:0000259" key="3">
    <source>
        <dbReference type="PROSITE" id="PS50112"/>
    </source>
</evidence>
<dbReference type="Pfam" id="PF13185">
    <property type="entry name" value="GAF_2"/>
    <property type="match status" value="1"/>
</dbReference>
<evidence type="ECO:0000313" key="7">
    <source>
        <dbReference type="EMBL" id="TDR81982.1"/>
    </source>
</evidence>
<dbReference type="InterPro" id="IPR000014">
    <property type="entry name" value="PAS"/>
</dbReference>
<dbReference type="SMART" id="SM00052">
    <property type="entry name" value="EAL"/>
    <property type="match status" value="1"/>
</dbReference>
<dbReference type="OrthoDB" id="9813903at2"/>
<evidence type="ECO:0000256" key="1">
    <source>
        <dbReference type="SAM" id="Coils"/>
    </source>
</evidence>
<dbReference type="Pfam" id="PF00989">
    <property type="entry name" value="PAS"/>
    <property type="match status" value="1"/>
</dbReference>
<dbReference type="PANTHER" id="PTHR44757">
    <property type="entry name" value="DIGUANYLATE CYCLASE DGCP"/>
    <property type="match status" value="1"/>
</dbReference>
<dbReference type="Gene3D" id="3.30.450.20">
    <property type="entry name" value="PAS domain"/>
    <property type="match status" value="2"/>
</dbReference>
<dbReference type="PROSITE" id="PS50113">
    <property type="entry name" value="PAC"/>
    <property type="match status" value="1"/>
</dbReference>
<evidence type="ECO:0000259" key="5">
    <source>
        <dbReference type="PROSITE" id="PS50883"/>
    </source>
</evidence>
<keyword evidence="2" id="KW-0472">Membrane</keyword>
<keyword evidence="8" id="KW-1185">Reference proteome</keyword>
<feature type="domain" description="EAL" evidence="5">
    <location>
        <begin position="685"/>
        <end position="937"/>
    </location>
</feature>
<dbReference type="InterPro" id="IPR029787">
    <property type="entry name" value="Nucleotide_cyclase"/>
</dbReference>
<feature type="coiled-coil region" evidence="1">
    <location>
        <begin position="361"/>
        <end position="388"/>
    </location>
</feature>
<dbReference type="CDD" id="cd01949">
    <property type="entry name" value="GGDEF"/>
    <property type="match status" value="1"/>
</dbReference>
<dbReference type="Pfam" id="PF00990">
    <property type="entry name" value="GGDEF"/>
    <property type="match status" value="1"/>
</dbReference>
<dbReference type="Pfam" id="PF13426">
    <property type="entry name" value="PAS_9"/>
    <property type="match status" value="1"/>
</dbReference>
<evidence type="ECO:0000259" key="4">
    <source>
        <dbReference type="PROSITE" id="PS50113"/>
    </source>
</evidence>
<dbReference type="RefSeq" id="WP_133678421.1">
    <property type="nucleotide sequence ID" value="NZ_SNZP01000002.1"/>
</dbReference>
<dbReference type="InterPro" id="IPR035919">
    <property type="entry name" value="EAL_sf"/>
</dbReference>
<name>A0A4R7BCU2_9NEIS</name>
<accession>A0A4R7BCU2</accession>
<dbReference type="SMART" id="SM00091">
    <property type="entry name" value="PAS"/>
    <property type="match status" value="2"/>
</dbReference>
<dbReference type="InterPro" id="IPR043128">
    <property type="entry name" value="Rev_trsase/Diguanyl_cyclase"/>
</dbReference>
<dbReference type="InterPro" id="IPR000160">
    <property type="entry name" value="GGDEF_dom"/>
</dbReference>
<dbReference type="InterPro" id="IPR001633">
    <property type="entry name" value="EAL_dom"/>
</dbReference>
<dbReference type="PROSITE" id="PS50883">
    <property type="entry name" value="EAL"/>
    <property type="match status" value="1"/>
</dbReference>
<evidence type="ECO:0000256" key="2">
    <source>
        <dbReference type="SAM" id="Phobius"/>
    </source>
</evidence>
<dbReference type="InterPro" id="IPR001610">
    <property type="entry name" value="PAC"/>
</dbReference>
<dbReference type="InterPro" id="IPR013767">
    <property type="entry name" value="PAS_fold"/>
</dbReference>
<dbReference type="AlphaFoldDB" id="A0A4R7BCU2"/>
<reference evidence="7 8" key="1">
    <citation type="submission" date="2019-03" db="EMBL/GenBank/DDBJ databases">
        <title>Genomic Encyclopedia of Type Strains, Phase III (KMG-III): the genomes of soil and plant-associated and newly described type strains.</title>
        <authorList>
            <person name="Whitman W."/>
        </authorList>
    </citation>
    <scope>NUCLEOTIDE SEQUENCE [LARGE SCALE GENOMIC DNA]</scope>
    <source>
        <strain evidence="7 8">CECT 8976</strain>
    </source>
</reference>
<dbReference type="Gene3D" id="3.30.70.270">
    <property type="match status" value="1"/>
</dbReference>